<reference evidence="1 2" key="1">
    <citation type="journal article" date="2024" name="G3 (Bethesda)">
        <title>Genome assembly of Hibiscus sabdariffa L. provides insights into metabolisms of medicinal natural products.</title>
        <authorList>
            <person name="Kim T."/>
        </authorList>
    </citation>
    <scope>NUCLEOTIDE SEQUENCE [LARGE SCALE GENOMIC DNA]</scope>
    <source>
        <strain evidence="1">TK-2024</strain>
        <tissue evidence="1">Old leaves</tissue>
    </source>
</reference>
<dbReference type="EMBL" id="JBBPBM010000011">
    <property type="protein sequence ID" value="KAK8563856.1"/>
    <property type="molecule type" value="Genomic_DNA"/>
</dbReference>
<accession>A0ABR2EPQ8</accession>
<organism evidence="1 2">
    <name type="scientific">Hibiscus sabdariffa</name>
    <name type="common">roselle</name>
    <dbReference type="NCBI Taxonomy" id="183260"/>
    <lineage>
        <taxon>Eukaryota</taxon>
        <taxon>Viridiplantae</taxon>
        <taxon>Streptophyta</taxon>
        <taxon>Embryophyta</taxon>
        <taxon>Tracheophyta</taxon>
        <taxon>Spermatophyta</taxon>
        <taxon>Magnoliopsida</taxon>
        <taxon>eudicotyledons</taxon>
        <taxon>Gunneridae</taxon>
        <taxon>Pentapetalae</taxon>
        <taxon>rosids</taxon>
        <taxon>malvids</taxon>
        <taxon>Malvales</taxon>
        <taxon>Malvaceae</taxon>
        <taxon>Malvoideae</taxon>
        <taxon>Hibiscus</taxon>
    </lineage>
</organism>
<protein>
    <submittedName>
        <fullName evidence="1">Uncharacterized protein</fullName>
    </submittedName>
</protein>
<proteinExistence type="predicted"/>
<evidence type="ECO:0000313" key="2">
    <source>
        <dbReference type="Proteomes" id="UP001472677"/>
    </source>
</evidence>
<keyword evidence="2" id="KW-1185">Reference proteome</keyword>
<evidence type="ECO:0000313" key="1">
    <source>
        <dbReference type="EMBL" id="KAK8563856.1"/>
    </source>
</evidence>
<comment type="caution">
    <text evidence="1">The sequence shown here is derived from an EMBL/GenBank/DDBJ whole genome shotgun (WGS) entry which is preliminary data.</text>
</comment>
<gene>
    <name evidence="1" type="ORF">V6N12_035992</name>
</gene>
<name>A0ABR2EPQ8_9ROSI</name>
<sequence>MRMEELRDELGFEKGELGIEIEEPGSTKLNELKGIDLPIMKIGNVVVEVLLSNGSALEKYRWWRIHNRQKQLQKDERNIELKWRIE</sequence>
<dbReference type="Proteomes" id="UP001472677">
    <property type="component" value="Unassembled WGS sequence"/>
</dbReference>